<organism evidence="3 4">
    <name type="scientific">Stephanodiscus triporus</name>
    <dbReference type="NCBI Taxonomy" id="2934178"/>
    <lineage>
        <taxon>Eukaryota</taxon>
        <taxon>Sar</taxon>
        <taxon>Stramenopiles</taxon>
        <taxon>Ochrophyta</taxon>
        <taxon>Bacillariophyta</taxon>
        <taxon>Coscinodiscophyceae</taxon>
        <taxon>Thalassiosirophycidae</taxon>
        <taxon>Stephanodiscales</taxon>
        <taxon>Stephanodiscaceae</taxon>
        <taxon>Stephanodiscus</taxon>
    </lineage>
</organism>
<dbReference type="InterPro" id="IPR015424">
    <property type="entry name" value="PyrdxlP-dep_Trfase"/>
</dbReference>
<dbReference type="Proteomes" id="UP001530315">
    <property type="component" value="Unassembled WGS sequence"/>
</dbReference>
<evidence type="ECO:0000313" key="4">
    <source>
        <dbReference type="Proteomes" id="UP001530315"/>
    </source>
</evidence>
<name>A0ABD3NGC7_9STRA</name>
<reference evidence="3 4" key="1">
    <citation type="submission" date="2024-10" db="EMBL/GenBank/DDBJ databases">
        <title>Updated reference genomes for cyclostephanoid diatoms.</title>
        <authorList>
            <person name="Roberts W.R."/>
            <person name="Alverson A.J."/>
        </authorList>
    </citation>
    <scope>NUCLEOTIDE SEQUENCE [LARGE SCALE GENOMIC DNA]</scope>
    <source>
        <strain evidence="3 4">AJA276-08</strain>
    </source>
</reference>
<dbReference type="InterPro" id="IPR015421">
    <property type="entry name" value="PyrdxlP-dep_Trfase_major"/>
</dbReference>
<evidence type="ECO:0008006" key="5">
    <source>
        <dbReference type="Google" id="ProtNLM"/>
    </source>
</evidence>
<dbReference type="PANTHER" id="PTHR43713:SF3">
    <property type="entry name" value="GLUTAMATE-1-SEMIALDEHYDE 2,1-AMINOMUTASE 1, CHLOROPLASTIC-RELATED"/>
    <property type="match status" value="1"/>
</dbReference>
<evidence type="ECO:0000313" key="3">
    <source>
        <dbReference type="EMBL" id="KAL3774928.1"/>
    </source>
</evidence>
<dbReference type="AlphaFoldDB" id="A0ABD3NGC7"/>
<feature type="region of interest" description="Disordered" evidence="2">
    <location>
        <begin position="25"/>
        <end position="51"/>
    </location>
</feature>
<dbReference type="SUPFAM" id="SSF53383">
    <property type="entry name" value="PLP-dependent transferases"/>
    <property type="match status" value="1"/>
</dbReference>
<evidence type="ECO:0000256" key="1">
    <source>
        <dbReference type="ARBA" id="ARBA00001933"/>
    </source>
</evidence>
<feature type="compositionally biased region" description="Basic and acidic residues" evidence="2">
    <location>
        <begin position="38"/>
        <end position="51"/>
    </location>
</feature>
<comment type="caution">
    <text evidence="3">The sequence shown here is derived from an EMBL/GenBank/DDBJ whole genome shotgun (WGS) entry which is preliminary data.</text>
</comment>
<accession>A0ABD3NGC7</accession>
<dbReference type="PANTHER" id="PTHR43713">
    <property type="entry name" value="GLUTAMATE-1-SEMIALDEHYDE 2,1-AMINOMUTASE"/>
    <property type="match status" value="1"/>
</dbReference>
<evidence type="ECO:0000256" key="2">
    <source>
        <dbReference type="SAM" id="MobiDB-lite"/>
    </source>
</evidence>
<feature type="non-terminal residue" evidence="3">
    <location>
        <position position="1"/>
    </location>
</feature>
<dbReference type="Gene3D" id="3.40.640.10">
    <property type="entry name" value="Type I PLP-dependent aspartate aminotransferase-like (Major domain)"/>
    <property type="match status" value="1"/>
</dbReference>
<comment type="cofactor">
    <cofactor evidence="1">
        <name>pyridoxal 5'-phosphate</name>
        <dbReference type="ChEBI" id="CHEBI:597326"/>
    </cofactor>
</comment>
<gene>
    <name evidence="3" type="ORF">ACHAW5_001290</name>
</gene>
<feature type="compositionally biased region" description="Polar residues" evidence="2">
    <location>
        <begin position="27"/>
        <end position="37"/>
    </location>
</feature>
<protein>
    <recommendedName>
        <fullName evidence="5">Glutamate-1-semialdehyde 2,1-aminomutase</fullName>
    </recommendedName>
</protein>
<feature type="region of interest" description="Disordered" evidence="2">
    <location>
        <begin position="191"/>
        <end position="212"/>
    </location>
</feature>
<proteinExistence type="predicted"/>
<dbReference type="EMBL" id="JALLAZ020001440">
    <property type="protein sequence ID" value="KAL3774928.1"/>
    <property type="molecule type" value="Genomic_DNA"/>
</dbReference>
<sequence length="857" mass="96213">EHPSIRPFVVLSQSPTTLRADTPYINRRTSIASSTPNNEREKGKHPSRGDEQAMGPVVTLVLAFMALSLFVKYAWEKVELFLRSNYKYLFLDSLASYVHYGEDVGVEASLALDYPTTDVLGRRLEGQRYLASKLGGTVDVGGGDGARRGAALASSLVDCRFALAKVCMPLLRELEFSPDVSGRNFVAGVRHAVPPPGRDDDDDDPDDASSSGMLHVVTEDGTARPYVGNDAVHTMGVSSFYAPIQEEVNRRTTGVGGMPRFCPIAMNAELERNVELVKRLTGMDKVRYSLSGSEAIDGAIKDVRSSCDDKPLVVRFKSAYHGHVSGVSFVDCPGHVFLPECSRSSIDFIERYHYRICAVVVNPMQHFTGVNRPSPPGEKVTHGSRIRTSVPREEYARWLHDLQEKCNYCTKYLTRVALVVDDIYFAFRTPELLSANYFAHPDTKAPLRPDVIVLGKALAAGYPLSAIAGREGFLNAYDRKFLLRLNKTVGTFAAWHGGIVASNVFLEALEGGGRSDGTSLLATPAKDQLACLVRKCDDFAVSVNGELAGAGLPVRLRNFSNTFSVDFLNESLYNSRYPQYLLAEGMFLGNYSTGKFNLNADVTKDDLRRLGAMFVSAASRMQRDGYFEPMRPAARRRFFLSLIARFAGNYARLYYDRIMSDKHIDIEVSHNHPVNKFGHFWSSVGMILFAYPLIFWHGEPMKGCAWFFLTHVIRQSGHFFYEHQDRDIEKLKFGHKDASKKEAVAFLLCAAIVYNYREDLFVFATKYVDPAFFQLSLDQYVSVIALFTVVPHFVEIVYQYGLLRGLSWAVKIVTDPFTDLLDFYTHVIIHPRWFLDFKDQRATYRLDIKTKKVVKVE</sequence>
<keyword evidence="4" id="KW-1185">Reference proteome</keyword>